<sequence length="83" mass="8959">NAPESDDSAATAPVEEGPKTTDSPTDSLSSSDIFDTLDIFPDLTDGQQQCLQDMIIRNQSAFSLDGKLGTHKTQMEIKLKTEA</sequence>
<dbReference type="Proteomes" id="UP000812287">
    <property type="component" value="Unassembled WGS sequence"/>
</dbReference>
<dbReference type="RefSeq" id="XP_043037346.1">
    <property type="nucleotide sequence ID" value="XM_043183462.1"/>
</dbReference>
<dbReference type="EMBL" id="MU250542">
    <property type="protein sequence ID" value="KAG7443846.1"/>
    <property type="molecule type" value="Genomic_DNA"/>
</dbReference>
<keyword evidence="3" id="KW-1185">Reference proteome</keyword>
<evidence type="ECO:0000256" key="1">
    <source>
        <dbReference type="SAM" id="MobiDB-lite"/>
    </source>
</evidence>
<evidence type="ECO:0000313" key="3">
    <source>
        <dbReference type="Proteomes" id="UP000812287"/>
    </source>
</evidence>
<dbReference type="OrthoDB" id="3262968at2759"/>
<proteinExistence type="predicted"/>
<feature type="compositionally biased region" description="Low complexity" evidence="1">
    <location>
        <begin position="20"/>
        <end position="32"/>
    </location>
</feature>
<comment type="caution">
    <text evidence="2">The sequence shown here is derived from an EMBL/GenBank/DDBJ whole genome shotgun (WGS) entry which is preliminary data.</text>
</comment>
<reference evidence="2" key="1">
    <citation type="submission" date="2020-11" db="EMBL/GenBank/DDBJ databases">
        <title>Adaptations for nitrogen fixation in a non-lichenized fungal sporocarp promotes dispersal by wood-feeding termites.</title>
        <authorList>
            <consortium name="DOE Joint Genome Institute"/>
            <person name="Koch R.A."/>
            <person name="Yoon G."/>
            <person name="Arayal U."/>
            <person name="Lail K."/>
            <person name="Amirebrahimi M."/>
            <person name="Labutti K."/>
            <person name="Lipzen A."/>
            <person name="Riley R."/>
            <person name="Barry K."/>
            <person name="Henrissat B."/>
            <person name="Grigoriev I.V."/>
            <person name="Herr J.R."/>
            <person name="Aime M.C."/>
        </authorList>
    </citation>
    <scope>NUCLEOTIDE SEQUENCE</scope>
    <source>
        <strain evidence="2">MCA 3950</strain>
    </source>
</reference>
<feature type="non-terminal residue" evidence="2">
    <location>
        <position position="1"/>
    </location>
</feature>
<accession>A0A9P7VPV4</accession>
<dbReference type="AlphaFoldDB" id="A0A9P7VPV4"/>
<gene>
    <name evidence="2" type="ORF">BT62DRAFT_901566</name>
</gene>
<name>A0A9P7VPV4_9AGAR</name>
<dbReference type="GeneID" id="66105759"/>
<protein>
    <submittedName>
        <fullName evidence="2">Uncharacterized protein</fullName>
    </submittedName>
</protein>
<evidence type="ECO:0000313" key="2">
    <source>
        <dbReference type="EMBL" id="KAG7443846.1"/>
    </source>
</evidence>
<organism evidence="2 3">
    <name type="scientific">Guyanagaster necrorhizus</name>
    <dbReference type="NCBI Taxonomy" id="856835"/>
    <lineage>
        <taxon>Eukaryota</taxon>
        <taxon>Fungi</taxon>
        <taxon>Dikarya</taxon>
        <taxon>Basidiomycota</taxon>
        <taxon>Agaricomycotina</taxon>
        <taxon>Agaricomycetes</taxon>
        <taxon>Agaricomycetidae</taxon>
        <taxon>Agaricales</taxon>
        <taxon>Marasmiineae</taxon>
        <taxon>Physalacriaceae</taxon>
        <taxon>Guyanagaster</taxon>
    </lineage>
</organism>
<feature type="region of interest" description="Disordered" evidence="1">
    <location>
        <begin position="1"/>
        <end position="32"/>
    </location>
</feature>